<feature type="binding site" evidence="10">
    <location>
        <position position="122"/>
    </location>
    <ligand>
        <name>glycerol</name>
        <dbReference type="ChEBI" id="CHEBI:17754"/>
    </ligand>
</feature>
<dbReference type="InterPro" id="IPR016205">
    <property type="entry name" value="Glycerol_DH"/>
</dbReference>
<evidence type="ECO:0000256" key="6">
    <source>
        <dbReference type="ARBA" id="ARBA00039147"/>
    </source>
</evidence>
<evidence type="ECO:0000313" key="13">
    <source>
        <dbReference type="EMBL" id="KTD85459.1"/>
    </source>
</evidence>
<dbReference type="InterPro" id="IPR001670">
    <property type="entry name" value="ADH_Fe/GldA"/>
</dbReference>
<keyword evidence="3" id="KW-0560">Oxidoreductase</keyword>
<gene>
    <name evidence="13" type="primary">gldA</name>
    <name evidence="13" type="ORF">UQ64_18295</name>
</gene>
<keyword evidence="2 9" id="KW-0479">Metal-binding</keyword>
<feature type="binding site" evidence="9">
    <location>
        <position position="272"/>
    </location>
    <ligand>
        <name>glycerol</name>
        <dbReference type="ChEBI" id="CHEBI:17754"/>
    </ligand>
</feature>
<evidence type="ECO:0000256" key="9">
    <source>
        <dbReference type="PIRSR" id="PIRSR000112-1"/>
    </source>
</evidence>
<feature type="binding site" evidence="11">
    <location>
        <position position="128"/>
    </location>
    <ligand>
        <name>NAD(+)</name>
        <dbReference type="ChEBI" id="CHEBI:57540"/>
    </ligand>
</feature>
<evidence type="ECO:0000256" key="10">
    <source>
        <dbReference type="PIRSR" id="PIRSR000112-2"/>
    </source>
</evidence>
<dbReference type="InterPro" id="IPR018211">
    <property type="entry name" value="ADH_Fe_CS"/>
</dbReference>
<dbReference type="Gene3D" id="3.40.50.1970">
    <property type="match status" value="1"/>
</dbReference>
<name>A0A0W1AW23_9BACL</name>
<keyword evidence="9" id="KW-0862">Zinc</keyword>
<keyword evidence="14" id="KW-1185">Reference proteome</keyword>
<organism evidence="13 14">
    <name type="scientific">Paenibacillus etheri</name>
    <dbReference type="NCBI Taxonomy" id="1306852"/>
    <lineage>
        <taxon>Bacteria</taxon>
        <taxon>Bacillati</taxon>
        <taxon>Bacillota</taxon>
        <taxon>Bacilli</taxon>
        <taxon>Bacillales</taxon>
        <taxon>Paenibacillaceae</taxon>
        <taxon>Paenibacillus</taxon>
    </lineage>
</organism>
<dbReference type="RefSeq" id="WP_060624313.1">
    <property type="nucleotide sequence ID" value="NZ_LCZJ02000026.1"/>
</dbReference>
<accession>A0A0W1AW23</accession>
<dbReference type="Gene3D" id="1.20.1090.10">
    <property type="entry name" value="Dehydroquinate synthase-like - alpha domain"/>
    <property type="match status" value="1"/>
</dbReference>
<dbReference type="Proteomes" id="UP000054709">
    <property type="component" value="Unassembled WGS sequence"/>
</dbReference>
<evidence type="ECO:0000256" key="1">
    <source>
        <dbReference type="ARBA" id="ARBA00007358"/>
    </source>
</evidence>
<dbReference type="PANTHER" id="PTHR43616">
    <property type="entry name" value="GLYCEROL DEHYDROGENASE"/>
    <property type="match status" value="1"/>
</dbReference>
<feature type="domain" description="Alcohol dehydrogenase iron-type/glycerol dehydrogenase GldA" evidence="12">
    <location>
        <begin position="8"/>
        <end position="154"/>
    </location>
</feature>
<dbReference type="EC" id="1.1.1.6" evidence="6"/>
<evidence type="ECO:0000256" key="11">
    <source>
        <dbReference type="PIRSR" id="PIRSR000112-3"/>
    </source>
</evidence>
<dbReference type="SUPFAM" id="SSF56796">
    <property type="entry name" value="Dehydroquinate synthase-like"/>
    <property type="match status" value="1"/>
</dbReference>
<evidence type="ECO:0000256" key="3">
    <source>
        <dbReference type="ARBA" id="ARBA00023002"/>
    </source>
</evidence>
<dbReference type="EMBL" id="LCZJ02000026">
    <property type="protein sequence ID" value="KTD85459.1"/>
    <property type="molecule type" value="Genomic_DNA"/>
</dbReference>
<dbReference type="NCBIfam" id="NF006941">
    <property type="entry name" value="PRK09423.1"/>
    <property type="match status" value="1"/>
</dbReference>
<proteinExistence type="inferred from homology"/>
<evidence type="ECO:0000259" key="12">
    <source>
        <dbReference type="Pfam" id="PF00465"/>
    </source>
</evidence>
<keyword evidence="4 11" id="KW-0520">NAD</keyword>
<evidence type="ECO:0000256" key="4">
    <source>
        <dbReference type="ARBA" id="ARBA00023027"/>
    </source>
</evidence>
<evidence type="ECO:0000313" key="14">
    <source>
        <dbReference type="Proteomes" id="UP000054709"/>
    </source>
</evidence>
<dbReference type="GO" id="GO:0046872">
    <property type="term" value="F:metal ion binding"/>
    <property type="evidence" value="ECO:0007669"/>
    <property type="project" value="UniProtKB-KW"/>
</dbReference>
<evidence type="ECO:0000256" key="7">
    <source>
        <dbReference type="ARBA" id="ARBA00040132"/>
    </source>
</evidence>
<feature type="binding site" evidence="11">
    <location>
        <begin position="117"/>
        <end position="120"/>
    </location>
    <ligand>
        <name>NAD(+)</name>
        <dbReference type="ChEBI" id="CHEBI:57540"/>
    </ligand>
</feature>
<evidence type="ECO:0000256" key="8">
    <source>
        <dbReference type="ARBA" id="ARBA00049006"/>
    </source>
</evidence>
<feature type="binding site" evidence="11">
    <location>
        <position position="38"/>
    </location>
    <ligand>
        <name>NAD(+)</name>
        <dbReference type="ChEBI" id="CHEBI:57540"/>
    </ligand>
</feature>
<feature type="binding site" evidence="9">
    <location>
        <position position="255"/>
    </location>
    <ligand>
        <name>glycerol</name>
        <dbReference type="ChEBI" id="CHEBI:17754"/>
    </ligand>
</feature>
<comment type="pathway">
    <text evidence="5">Polyol metabolism; glycerol fermentation; glycerone phosphate from glycerol (oxidative route): step 1/2.</text>
</comment>
<feature type="binding site" evidence="9">
    <location>
        <position position="172"/>
    </location>
    <ligand>
        <name>glycerol</name>
        <dbReference type="ChEBI" id="CHEBI:17754"/>
    </ligand>
</feature>
<dbReference type="GO" id="GO:0005829">
    <property type="term" value="C:cytosol"/>
    <property type="evidence" value="ECO:0007669"/>
    <property type="project" value="TreeGrafter"/>
</dbReference>
<reference evidence="13 14" key="1">
    <citation type="journal article" date="2015" name="Int. Biodeterior. Biodegradation">
        <title>Physiological and genetic screening methods for the isolation of methyl tert-butyl ether-degrading bacteria for bioremediation purposes.</title>
        <authorList>
            <person name="Guisado I.M."/>
            <person name="Purswani J."/>
            <person name="Gonzalez Lopez J."/>
            <person name="Pozo C."/>
        </authorList>
    </citation>
    <scope>NUCLEOTIDE SEQUENCE [LARGE SCALE GENOMIC DNA]</scope>
    <source>
        <strain evidence="13 14">SH7</strain>
    </source>
</reference>
<dbReference type="PROSITE" id="PS00060">
    <property type="entry name" value="ADH_IRON_2"/>
    <property type="match status" value="1"/>
</dbReference>
<dbReference type="PROSITE" id="PS00913">
    <property type="entry name" value="ADH_IRON_1"/>
    <property type="match status" value="1"/>
</dbReference>
<dbReference type="OrthoDB" id="5198708at2"/>
<dbReference type="CDD" id="cd08170">
    <property type="entry name" value="GlyDH"/>
    <property type="match status" value="1"/>
</dbReference>
<dbReference type="PANTHER" id="PTHR43616:SF5">
    <property type="entry name" value="GLYCEROL DEHYDROGENASE 1"/>
    <property type="match status" value="1"/>
</dbReference>
<comment type="similarity">
    <text evidence="1">Belongs to the iron-containing alcohol dehydrogenase family.</text>
</comment>
<evidence type="ECO:0000256" key="2">
    <source>
        <dbReference type="ARBA" id="ARBA00022723"/>
    </source>
</evidence>
<comment type="caution">
    <text evidence="13">The sequence shown here is derived from an EMBL/GenBank/DDBJ whole genome shotgun (WGS) entry which is preliminary data.</text>
</comment>
<protein>
    <recommendedName>
        <fullName evidence="7">Glycerol dehydrogenase</fullName>
        <ecNumber evidence="6">1.1.1.6</ecNumber>
    </recommendedName>
</protein>
<feature type="binding site" evidence="11">
    <location>
        <begin position="95"/>
        <end position="99"/>
    </location>
    <ligand>
        <name>NAD(+)</name>
        <dbReference type="ChEBI" id="CHEBI:57540"/>
    </ligand>
</feature>
<dbReference type="PIRSF" id="PIRSF000112">
    <property type="entry name" value="Glycerol_dehydrogenase"/>
    <property type="match status" value="1"/>
</dbReference>
<comment type="cofactor">
    <cofactor evidence="9">
        <name>Zn(2+)</name>
        <dbReference type="ChEBI" id="CHEBI:29105"/>
    </cofactor>
    <text evidence="9">Binds 1 zinc ion per subunit.</text>
</comment>
<feature type="binding site" evidence="11">
    <location>
        <position position="132"/>
    </location>
    <ligand>
        <name>NAD(+)</name>
        <dbReference type="ChEBI" id="CHEBI:57540"/>
    </ligand>
</feature>
<dbReference type="GO" id="GO:0008888">
    <property type="term" value="F:glycerol dehydrogenase (NAD+) activity"/>
    <property type="evidence" value="ECO:0007669"/>
    <property type="project" value="UniProtKB-EC"/>
</dbReference>
<dbReference type="AlphaFoldDB" id="A0A0W1AW23"/>
<dbReference type="Pfam" id="PF00465">
    <property type="entry name" value="Fe-ADH"/>
    <property type="match status" value="1"/>
</dbReference>
<feature type="binding site" evidence="11">
    <location>
        <position position="126"/>
    </location>
    <ligand>
        <name>NAD(+)</name>
        <dbReference type="ChEBI" id="CHEBI:57540"/>
    </ligand>
</feature>
<sequence>MTQIICSPTKYIQGHGEIQKLGEYCLQLGAKSAFAIIDPYIFSMYKKDILHSFEINDIPLIMREFKGECSRNQVDEIVLELGRKDVEVVLGIGGGKTLDTAKAASYMSDLPVVIVPTVASTDAPCSALSVLYTDEGDFDCYLPLKRNPDMVIADINIITKAPARLLVAGMGDALSTFYEARACRQSGAVTHAGGTSTIAAFSLARACLDTLLAEGESALIDVKQGITSSAVEHIVEANIYLSGVGFESGGLAAAHAIHNGLTLHEGCRNVLHGEKVAFATIVQLVLENTSDDEIAQIIDFCKKIGLPVTLKELGIISSEIDKLMVVAEASCSQDSPMKNMPFEVQSLDVLKAILATDKRGQ</sequence>
<comment type="catalytic activity">
    <reaction evidence="8">
        <text>glycerol + NAD(+) = dihydroxyacetone + NADH + H(+)</text>
        <dbReference type="Rhea" id="RHEA:13769"/>
        <dbReference type="ChEBI" id="CHEBI:15378"/>
        <dbReference type="ChEBI" id="CHEBI:16016"/>
        <dbReference type="ChEBI" id="CHEBI:17754"/>
        <dbReference type="ChEBI" id="CHEBI:57540"/>
        <dbReference type="ChEBI" id="CHEBI:57945"/>
        <dbReference type="EC" id="1.1.1.6"/>
    </reaction>
</comment>
<evidence type="ECO:0000256" key="5">
    <source>
        <dbReference type="ARBA" id="ARBA00037918"/>
    </source>
</evidence>